<dbReference type="EMBL" id="KF119156">
    <property type="protein sequence ID" value="AIA86422.1"/>
    <property type="molecule type" value="Genomic_DNA"/>
</dbReference>
<evidence type="ECO:0000256" key="2">
    <source>
        <dbReference type="ARBA" id="ARBA00022801"/>
    </source>
</evidence>
<organism evidence="4">
    <name type="scientific">uncultured Deinococcus sp</name>
    <dbReference type="NCBI Taxonomy" id="158789"/>
    <lineage>
        <taxon>Bacteria</taxon>
        <taxon>Thermotogati</taxon>
        <taxon>Deinococcota</taxon>
        <taxon>Deinococci</taxon>
        <taxon>Deinococcales</taxon>
        <taxon>Deinococcaceae</taxon>
        <taxon>Deinococcus</taxon>
        <taxon>environmental samples</taxon>
    </lineage>
</organism>
<name>A0A060BUV7_9DEIO</name>
<evidence type="ECO:0000256" key="1">
    <source>
        <dbReference type="ARBA" id="ARBA00009865"/>
    </source>
</evidence>
<protein>
    <submittedName>
        <fullName evidence="4">CAZy families GH43 protein</fullName>
    </submittedName>
</protein>
<dbReference type="Pfam" id="PF04616">
    <property type="entry name" value="Glyco_hydro_43"/>
    <property type="match status" value="1"/>
</dbReference>
<dbReference type="InterPro" id="IPR023296">
    <property type="entry name" value="Glyco_hydro_beta-prop_sf"/>
</dbReference>
<feature type="non-terminal residue" evidence="4">
    <location>
        <position position="126"/>
    </location>
</feature>
<accession>A0A060BUV7</accession>
<dbReference type="GO" id="GO:0005975">
    <property type="term" value="P:carbohydrate metabolic process"/>
    <property type="evidence" value="ECO:0007669"/>
    <property type="project" value="InterPro"/>
</dbReference>
<dbReference type="AlphaFoldDB" id="A0A060BUV7"/>
<dbReference type="SUPFAM" id="SSF75005">
    <property type="entry name" value="Arabinanase/levansucrase/invertase"/>
    <property type="match status" value="1"/>
</dbReference>
<reference evidence="4" key="1">
    <citation type="journal article" date="2013" name="Environ. Microbiol.">
        <title>Seasonally variable intestinal metagenomes of the red palm weevil (Rhynchophorus ferrugineus).</title>
        <authorList>
            <person name="Jia S."/>
            <person name="Zhang X."/>
            <person name="Zhang G."/>
            <person name="Yin A."/>
            <person name="Zhang S."/>
            <person name="Li F."/>
            <person name="Wang L."/>
            <person name="Zhao D."/>
            <person name="Yun Q."/>
            <person name="Tala"/>
            <person name="Wang J."/>
            <person name="Sun G."/>
            <person name="Baabdullah M."/>
            <person name="Yu X."/>
            <person name="Hu S."/>
            <person name="Al-Mssallem I.S."/>
            <person name="Yu J."/>
        </authorList>
    </citation>
    <scope>NUCLEOTIDE SEQUENCE</scope>
</reference>
<evidence type="ECO:0000313" key="4">
    <source>
        <dbReference type="EMBL" id="AIA86422.1"/>
    </source>
</evidence>
<sequence>RPVETTDPDAVQRFETMPERPAWARSDDIWAPSVSRFGGKYVMYFAAKRYDPPDSVNQECVGRAVGSSPTGPFVADPEPLTCGLGGIHGALDPSVVRDRTTGRAYLLVAFGGTSTPLWSIPLTSSG</sequence>
<dbReference type="InterPro" id="IPR006710">
    <property type="entry name" value="Glyco_hydro_43"/>
</dbReference>
<keyword evidence="2" id="KW-0378">Hydrolase</keyword>
<keyword evidence="3" id="KW-0326">Glycosidase</keyword>
<proteinExistence type="inferred from homology"/>
<feature type="non-terminal residue" evidence="4">
    <location>
        <position position="1"/>
    </location>
</feature>
<evidence type="ECO:0000256" key="3">
    <source>
        <dbReference type="ARBA" id="ARBA00023295"/>
    </source>
</evidence>
<dbReference type="GO" id="GO:0004553">
    <property type="term" value="F:hydrolase activity, hydrolyzing O-glycosyl compounds"/>
    <property type="evidence" value="ECO:0007669"/>
    <property type="project" value="InterPro"/>
</dbReference>
<comment type="similarity">
    <text evidence="1">Belongs to the glycosyl hydrolase 43 family.</text>
</comment>
<dbReference type="Gene3D" id="2.115.10.20">
    <property type="entry name" value="Glycosyl hydrolase domain, family 43"/>
    <property type="match status" value="1"/>
</dbReference>